<feature type="coiled-coil region" evidence="1">
    <location>
        <begin position="416"/>
        <end position="450"/>
    </location>
</feature>
<dbReference type="InterPro" id="IPR007321">
    <property type="entry name" value="Transposase_28"/>
</dbReference>
<dbReference type="Pfam" id="PF04195">
    <property type="entry name" value="Transposase_28"/>
    <property type="match status" value="1"/>
</dbReference>
<dbReference type="PANTHER" id="PTHR31099:SF28">
    <property type="entry name" value="F5J5.12"/>
    <property type="match status" value="1"/>
</dbReference>
<proteinExistence type="predicted"/>
<feature type="region of interest" description="Disordered" evidence="2">
    <location>
        <begin position="299"/>
        <end position="319"/>
    </location>
</feature>
<evidence type="ECO:0000313" key="4">
    <source>
        <dbReference type="EMBL" id="SPD31975.1"/>
    </source>
</evidence>
<protein>
    <recommendedName>
        <fullName evidence="3">Transposase (putative) gypsy type domain-containing protein</fullName>
    </recommendedName>
</protein>
<dbReference type="PANTHER" id="PTHR31099">
    <property type="entry name" value="OS06G0165300 PROTEIN"/>
    <property type="match status" value="1"/>
</dbReference>
<accession>A0A2N9J5U6</accession>
<gene>
    <name evidence="4" type="ORF">FSB_LOCUS59857</name>
</gene>
<evidence type="ECO:0000256" key="1">
    <source>
        <dbReference type="SAM" id="Coils"/>
    </source>
</evidence>
<evidence type="ECO:0000256" key="2">
    <source>
        <dbReference type="SAM" id="MobiDB-lite"/>
    </source>
</evidence>
<dbReference type="EMBL" id="OIVN01006382">
    <property type="protein sequence ID" value="SPD31975.1"/>
    <property type="molecule type" value="Genomic_DNA"/>
</dbReference>
<feature type="domain" description="Transposase (putative) gypsy type" evidence="3">
    <location>
        <begin position="107"/>
        <end position="148"/>
    </location>
</feature>
<keyword evidence="1" id="KW-0175">Coiled coil</keyword>
<name>A0A2N9J5U6_FAGSY</name>
<organism evidence="4">
    <name type="scientific">Fagus sylvatica</name>
    <name type="common">Beechnut</name>
    <dbReference type="NCBI Taxonomy" id="28930"/>
    <lineage>
        <taxon>Eukaryota</taxon>
        <taxon>Viridiplantae</taxon>
        <taxon>Streptophyta</taxon>
        <taxon>Embryophyta</taxon>
        <taxon>Tracheophyta</taxon>
        <taxon>Spermatophyta</taxon>
        <taxon>Magnoliopsida</taxon>
        <taxon>eudicotyledons</taxon>
        <taxon>Gunneridae</taxon>
        <taxon>Pentapetalae</taxon>
        <taxon>rosids</taxon>
        <taxon>fabids</taxon>
        <taxon>Fagales</taxon>
        <taxon>Fagaceae</taxon>
        <taxon>Fagus</taxon>
    </lineage>
</organism>
<evidence type="ECO:0000259" key="3">
    <source>
        <dbReference type="Pfam" id="PF04195"/>
    </source>
</evidence>
<dbReference type="AlphaFoldDB" id="A0A2N9J5U6"/>
<sequence length="543" mass="61308">MAANEAEVVTSVIRMSCPRVYLMSWLGAEEREVSSEATPSTSGSHPMSRVNRSWKAMSYFSKVDQEDINRMRGYYQILDDVVLRIPDSDQKACCPKYEGDVAFYEVDFQAGLHFPLQPFVRELLDYLSLAPGQVAPNGWQTIISFMVMWRVSSNGREDLTVDEFLFCYEPCQIALSPSFWTFKHHDMEMRIVHGLPSSNRTWKDGYVFVCGDNWERLPLEDPRDFVKVHRRGSREEFWTLKIAVTAFSSSQIFSPLFPLGRRPTRQLGRANTMKLNKGKLRKLAQFGEVVAASISLKRKKVDEGPSKQPEDTPSRPPIRDAVPLVKIVPPVIMVDVDPTPPANPSEGTINQSPHVAMAKAKSAVSSRDMDDYAGTHTEDVHYLLVHSLMRDLNEVMVMSQRCISAKEDLTILRAKSIADEAEMKNLKKAVAELTRDRKEALLELEKVKAGLKVRDDNIKVVVDAKDKAVTDLQHLVSQIEGAKAAVVSEFRSSEAFEDINMRYFLSGFEAFRKQAAERFPNLDFSALQPYDVEDSVVVGGQDD</sequence>
<feature type="compositionally biased region" description="Basic and acidic residues" evidence="2">
    <location>
        <begin position="300"/>
        <end position="313"/>
    </location>
</feature>
<reference evidence="4" key="1">
    <citation type="submission" date="2018-02" db="EMBL/GenBank/DDBJ databases">
        <authorList>
            <person name="Cohen D.B."/>
            <person name="Kent A.D."/>
        </authorList>
    </citation>
    <scope>NUCLEOTIDE SEQUENCE</scope>
</reference>